<dbReference type="Gene3D" id="2.120.10.80">
    <property type="entry name" value="Kelch-type beta propeller"/>
    <property type="match status" value="1"/>
</dbReference>
<dbReference type="EMBL" id="CAKOAT010647376">
    <property type="protein sequence ID" value="CAH8385068.1"/>
    <property type="molecule type" value="Genomic_DNA"/>
</dbReference>
<feature type="domain" description="F-box" evidence="1">
    <location>
        <begin position="19"/>
        <end position="59"/>
    </location>
</feature>
<dbReference type="SUPFAM" id="SSF117281">
    <property type="entry name" value="Kelch motif"/>
    <property type="match status" value="1"/>
</dbReference>
<comment type="caution">
    <text evidence="2">The sequence shown here is derived from an EMBL/GenBank/DDBJ whole genome shotgun (WGS) entry which is preliminary data.</text>
</comment>
<accession>A0ABC8LMX3</accession>
<dbReference type="InterPro" id="IPR036047">
    <property type="entry name" value="F-box-like_dom_sf"/>
</dbReference>
<dbReference type="InterPro" id="IPR050354">
    <property type="entry name" value="F-box/kelch-repeat_ARATH"/>
</dbReference>
<reference evidence="2 3" key="1">
    <citation type="submission" date="2022-03" db="EMBL/GenBank/DDBJ databases">
        <authorList>
            <person name="Macdonald S."/>
            <person name="Ahmed S."/>
            <person name="Newling K."/>
        </authorList>
    </citation>
    <scope>NUCLEOTIDE SEQUENCE [LARGE SCALE GENOMIC DNA]</scope>
</reference>
<evidence type="ECO:0000313" key="2">
    <source>
        <dbReference type="EMBL" id="CAH8385068.1"/>
    </source>
</evidence>
<dbReference type="InterPro" id="IPR015915">
    <property type="entry name" value="Kelch-typ_b-propeller"/>
</dbReference>
<dbReference type="PANTHER" id="PTHR24414">
    <property type="entry name" value="F-BOX/KELCH-REPEAT PROTEIN SKIP4"/>
    <property type="match status" value="1"/>
</dbReference>
<dbReference type="Pfam" id="PF00646">
    <property type="entry name" value="F-box"/>
    <property type="match status" value="1"/>
</dbReference>
<dbReference type="InterPro" id="IPR057499">
    <property type="entry name" value="Kelch_FKB95"/>
</dbReference>
<protein>
    <recommendedName>
        <fullName evidence="1">F-box domain-containing protein</fullName>
    </recommendedName>
</protein>
<name>A0ABC8LMX3_ERUVS</name>
<keyword evidence="3" id="KW-1185">Reference proteome</keyword>
<dbReference type="AlphaFoldDB" id="A0ABC8LMX3"/>
<dbReference type="InterPro" id="IPR001810">
    <property type="entry name" value="F-box_dom"/>
</dbReference>
<dbReference type="Pfam" id="PF25210">
    <property type="entry name" value="Kelch_FKB95"/>
    <property type="match status" value="1"/>
</dbReference>
<proteinExistence type="predicted"/>
<dbReference type="PANTHER" id="PTHR24414:SF108">
    <property type="entry name" value="F-BOX DOMAIN-CONTAINING PROTEIN"/>
    <property type="match status" value="1"/>
</dbReference>
<organism evidence="2 3">
    <name type="scientific">Eruca vesicaria subsp. sativa</name>
    <name type="common">Garden rocket</name>
    <name type="synonym">Eruca sativa</name>
    <dbReference type="NCBI Taxonomy" id="29727"/>
    <lineage>
        <taxon>Eukaryota</taxon>
        <taxon>Viridiplantae</taxon>
        <taxon>Streptophyta</taxon>
        <taxon>Embryophyta</taxon>
        <taxon>Tracheophyta</taxon>
        <taxon>Spermatophyta</taxon>
        <taxon>Magnoliopsida</taxon>
        <taxon>eudicotyledons</taxon>
        <taxon>Gunneridae</taxon>
        <taxon>Pentapetalae</taxon>
        <taxon>rosids</taxon>
        <taxon>malvids</taxon>
        <taxon>Brassicales</taxon>
        <taxon>Brassicaceae</taxon>
        <taxon>Brassiceae</taxon>
        <taxon>Eruca</taxon>
    </lineage>
</organism>
<dbReference type="SUPFAM" id="SSF81383">
    <property type="entry name" value="F-box domain"/>
    <property type="match status" value="1"/>
</dbReference>
<dbReference type="CDD" id="cd22152">
    <property type="entry name" value="F-box_AtAFR-like"/>
    <property type="match status" value="1"/>
</dbReference>
<evidence type="ECO:0000313" key="3">
    <source>
        <dbReference type="Proteomes" id="UP001642260"/>
    </source>
</evidence>
<evidence type="ECO:0000259" key="1">
    <source>
        <dbReference type="SMART" id="SM00256"/>
    </source>
</evidence>
<gene>
    <name evidence="2" type="ORF">ERUC_LOCUS37551</name>
</gene>
<dbReference type="SMART" id="SM00256">
    <property type="entry name" value="FBOX"/>
    <property type="match status" value="1"/>
</dbReference>
<sequence>MSSSSEEKKLKQQNPTPTLPDEILRSCIAKLSKLYYPTLSLVSKSFRSLLASPELYIARSLSGHTESCLYVCLESSSGSRWFTLCLKPDKNKDDVSKNKNKKSYVLSKVPTLHSPPAVFSGLVSVGSDIYNIRSSSNVSVLDCRSHTWRKAPSLPLQLMALSACVVDEKIYVAGIHGESLKNSSKVLDTRKSSWNHVVSIPCRMTRRGVLNMVSVCVDGKPHVATDGRVVCYDSEGGKWDVGKTKMGSFWFSDSYCGVENVLYSVYNGKFRWYDGEVNVWRGVEGLVGMPKFLPGVSVRLCDYGGKMIVVWDENMLSSGENKIWCAEIELERRGGSEIWGEVEWIDHVLTVPIGYYIVKALSVTV</sequence>
<dbReference type="Proteomes" id="UP001642260">
    <property type="component" value="Unassembled WGS sequence"/>
</dbReference>